<dbReference type="GO" id="GO:0030425">
    <property type="term" value="C:dendrite"/>
    <property type="evidence" value="ECO:0007669"/>
    <property type="project" value="TreeGrafter"/>
</dbReference>
<evidence type="ECO:0000256" key="7">
    <source>
        <dbReference type="ARBA" id="ARBA00023224"/>
    </source>
</evidence>
<keyword evidence="4 8" id="KW-1133">Transmembrane helix</keyword>
<dbReference type="PANTHER" id="PTHR21143:SF123">
    <property type="entry name" value="GUSTATORY RECEPTOR FOR SUGAR TASTE 43A-RELATED"/>
    <property type="match status" value="1"/>
</dbReference>
<feature type="transmembrane region" description="Helical" evidence="8">
    <location>
        <begin position="245"/>
        <end position="262"/>
    </location>
</feature>
<dbReference type="GO" id="GO:0050909">
    <property type="term" value="P:sensory perception of taste"/>
    <property type="evidence" value="ECO:0007669"/>
    <property type="project" value="InterPro"/>
</dbReference>
<gene>
    <name evidence="9" type="ORF">Zmor_017871</name>
</gene>
<evidence type="ECO:0000256" key="8">
    <source>
        <dbReference type="RuleBase" id="RU363108"/>
    </source>
</evidence>
<dbReference type="GO" id="GO:0008049">
    <property type="term" value="P:male courtship behavior"/>
    <property type="evidence" value="ECO:0007669"/>
    <property type="project" value="TreeGrafter"/>
</dbReference>
<dbReference type="PANTHER" id="PTHR21143">
    <property type="entry name" value="INVERTEBRATE GUSTATORY RECEPTOR"/>
    <property type="match status" value="1"/>
</dbReference>
<keyword evidence="5 8" id="KW-0472">Membrane</keyword>
<dbReference type="GO" id="GO:0007635">
    <property type="term" value="P:chemosensory behavior"/>
    <property type="evidence" value="ECO:0007669"/>
    <property type="project" value="TreeGrafter"/>
</dbReference>
<keyword evidence="2 8" id="KW-1003">Cell membrane</keyword>
<accession>A0AA38MD62</accession>
<sequence>MSEKNVIVNQQLLHTILPLLKLSRFVGLCPVAYQPLHKNFSGIRWSWKIYALNFLFAVIFAFWGMWGFIKDMQLASFVSLGFTDTIDIVISTSDVTDIICTSFYFVISTPKRFKQLKIIIDNFDKIDFLIPPVRVKEISHTSTILGTCWTIFLPVLYILDLFMWGNFNWRGINSYCAYYVSYSVVIMHEMQYWQLITLTTSRILGVNTTLEEILNGKSADINKSLSAIIKSYHLIIDSINRINQCFSINASVIILSCYIHLVTSPYQLFVMITSNETSILNYVYLLWVSLQIFRLMLILEVCHNCTRESQKTRSYVVLLLVCKLDNNMKEDANTFLFVVNKKKIKFEAYGLQKIDRSLLISIADSISNYWMILLQFSRKRITV</sequence>
<evidence type="ECO:0000256" key="4">
    <source>
        <dbReference type="ARBA" id="ARBA00022989"/>
    </source>
</evidence>
<dbReference type="AlphaFoldDB" id="A0AA38MD62"/>
<keyword evidence="6 8" id="KW-0675">Receptor</keyword>
<keyword evidence="7 8" id="KW-0807">Transducer</keyword>
<comment type="caution">
    <text evidence="8">Lacks conserved residue(s) required for the propagation of feature annotation.</text>
</comment>
<protein>
    <recommendedName>
        <fullName evidence="8">Gustatory receptor</fullName>
    </recommendedName>
</protein>
<evidence type="ECO:0000313" key="9">
    <source>
        <dbReference type="EMBL" id="KAJ3651864.1"/>
    </source>
</evidence>
<evidence type="ECO:0000256" key="3">
    <source>
        <dbReference type="ARBA" id="ARBA00022692"/>
    </source>
</evidence>
<comment type="caution">
    <text evidence="9">The sequence shown here is derived from an EMBL/GenBank/DDBJ whole genome shotgun (WGS) entry which is preliminary data.</text>
</comment>
<reference evidence="9" key="1">
    <citation type="journal article" date="2023" name="G3 (Bethesda)">
        <title>Whole genome assemblies of Zophobas morio and Tenebrio molitor.</title>
        <authorList>
            <person name="Kaur S."/>
            <person name="Stinson S.A."/>
            <person name="diCenzo G.C."/>
        </authorList>
    </citation>
    <scope>NUCLEOTIDE SEQUENCE</scope>
    <source>
        <strain evidence="9">QUZm001</strain>
    </source>
</reference>
<comment type="function">
    <text evidence="8">Gustatory receptor which mediates acceptance or avoidance behavior, depending on its substrates.</text>
</comment>
<dbReference type="GO" id="GO:0043025">
    <property type="term" value="C:neuronal cell body"/>
    <property type="evidence" value="ECO:0007669"/>
    <property type="project" value="TreeGrafter"/>
</dbReference>
<evidence type="ECO:0000256" key="6">
    <source>
        <dbReference type="ARBA" id="ARBA00023170"/>
    </source>
</evidence>
<feature type="transmembrane region" description="Helical" evidence="8">
    <location>
        <begin position="45"/>
        <end position="68"/>
    </location>
</feature>
<dbReference type="GO" id="GO:0005886">
    <property type="term" value="C:plasma membrane"/>
    <property type="evidence" value="ECO:0007669"/>
    <property type="project" value="UniProtKB-SubCell"/>
</dbReference>
<keyword evidence="10" id="KW-1185">Reference proteome</keyword>
<evidence type="ECO:0000256" key="1">
    <source>
        <dbReference type="ARBA" id="ARBA00004651"/>
    </source>
</evidence>
<dbReference type="InterPro" id="IPR013604">
    <property type="entry name" value="7TM_chemorcpt"/>
</dbReference>
<dbReference type="GO" id="GO:0030424">
    <property type="term" value="C:axon"/>
    <property type="evidence" value="ECO:0007669"/>
    <property type="project" value="TreeGrafter"/>
</dbReference>
<keyword evidence="3 8" id="KW-0812">Transmembrane</keyword>
<dbReference type="Proteomes" id="UP001168821">
    <property type="component" value="Unassembled WGS sequence"/>
</dbReference>
<name>A0AA38MD62_9CUCU</name>
<evidence type="ECO:0000313" key="10">
    <source>
        <dbReference type="Proteomes" id="UP001168821"/>
    </source>
</evidence>
<dbReference type="Pfam" id="PF08395">
    <property type="entry name" value="7tm_7"/>
    <property type="match status" value="1"/>
</dbReference>
<comment type="subcellular location">
    <subcellularLocation>
        <location evidence="1 8">Cell membrane</location>
        <topology evidence="1 8">Multi-pass membrane protein</topology>
    </subcellularLocation>
</comment>
<evidence type="ECO:0000256" key="2">
    <source>
        <dbReference type="ARBA" id="ARBA00022475"/>
    </source>
</evidence>
<comment type="similarity">
    <text evidence="8">Belongs to the insect chemoreceptor superfamily. Gustatory receptor (GR) family.</text>
</comment>
<proteinExistence type="inferred from homology"/>
<organism evidence="9 10">
    <name type="scientific">Zophobas morio</name>
    <dbReference type="NCBI Taxonomy" id="2755281"/>
    <lineage>
        <taxon>Eukaryota</taxon>
        <taxon>Metazoa</taxon>
        <taxon>Ecdysozoa</taxon>
        <taxon>Arthropoda</taxon>
        <taxon>Hexapoda</taxon>
        <taxon>Insecta</taxon>
        <taxon>Pterygota</taxon>
        <taxon>Neoptera</taxon>
        <taxon>Endopterygota</taxon>
        <taxon>Coleoptera</taxon>
        <taxon>Polyphaga</taxon>
        <taxon>Cucujiformia</taxon>
        <taxon>Tenebrionidae</taxon>
        <taxon>Zophobas</taxon>
    </lineage>
</organism>
<feature type="transmembrane region" description="Helical" evidence="8">
    <location>
        <begin position="282"/>
        <end position="302"/>
    </location>
</feature>
<dbReference type="GO" id="GO:0007165">
    <property type="term" value="P:signal transduction"/>
    <property type="evidence" value="ECO:0007669"/>
    <property type="project" value="UniProtKB-KW"/>
</dbReference>
<evidence type="ECO:0000256" key="5">
    <source>
        <dbReference type="ARBA" id="ARBA00023136"/>
    </source>
</evidence>
<dbReference type="EMBL" id="JALNTZ010000005">
    <property type="protein sequence ID" value="KAJ3651864.1"/>
    <property type="molecule type" value="Genomic_DNA"/>
</dbReference>
<feature type="transmembrane region" description="Helical" evidence="8">
    <location>
        <begin position="144"/>
        <end position="165"/>
    </location>
</feature>